<sequence>MFTDKENRELLRQYKEYLALVDYKTPDVFINSAVNKKVLIISSGDSTSKILKYKDNLRNKFDIIICVNYSFKDFDDFIDYHIVIERTLGTEPKSVAKSLSKKNFRTDVHRIVSWNGIHLYDQKYNLYKTNRSNFNLNPDIRKYRYNGHEGLLSWKPRASLWSTGTVALSAMHFAGIIGASDIYLIGNDLYFKSEFDHYYKDKAYRDEKEFSKIDKKHRVSIIDIEHKGKKVQTLGIFRDSAETLNELIPTLFKDINIYDFSDGLITTAINLDIDKFMKE</sequence>
<evidence type="ECO:0008006" key="2">
    <source>
        <dbReference type="Google" id="ProtNLM"/>
    </source>
</evidence>
<comment type="caution">
    <text evidence="1">The sequence shown here is derived from an EMBL/GenBank/DDBJ whole genome shotgun (WGS) entry which is preliminary data.</text>
</comment>
<protein>
    <recommendedName>
        <fullName evidence="2">DUF115 domain-containing protein</fullName>
    </recommendedName>
</protein>
<proteinExistence type="predicted"/>
<dbReference type="EMBL" id="LAZR01016260">
    <property type="protein sequence ID" value="KKM05269.1"/>
    <property type="molecule type" value="Genomic_DNA"/>
</dbReference>
<name>A0A0F9H2M6_9ZZZZ</name>
<accession>A0A0F9H2M6</accession>
<dbReference type="Gene3D" id="3.90.1480.10">
    <property type="entry name" value="Alpha-2,3-sialyltransferase"/>
    <property type="match status" value="1"/>
</dbReference>
<reference evidence="1" key="1">
    <citation type="journal article" date="2015" name="Nature">
        <title>Complex archaea that bridge the gap between prokaryotes and eukaryotes.</title>
        <authorList>
            <person name="Spang A."/>
            <person name="Saw J.H."/>
            <person name="Jorgensen S.L."/>
            <person name="Zaremba-Niedzwiedzka K."/>
            <person name="Martijn J."/>
            <person name="Lind A.E."/>
            <person name="van Eijk R."/>
            <person name="Schleper C."/>
            <person name="Guy L."/>
            <person name="Ettema T.J."/>
        </authorList>
    </citation>
    <scope>NUCLEOTIDE SEQUENCE</scope>
</reference>
<gene>
    <name evidence="1" type="ORF">LCGC14_1755810</name>
</gene>
<evidence type="ECO:0000313" key="1">
    <source>
        <dbReference type="EMBL" id="KKM05269.1"/>
    </source>
</evidence>
<dbReference type="AlphaFoldDB" id="A0A0F9H2M6"/>
<organism evidence="1">
    <name type="scientific">marine sediment metagenome</name>
    <dbReference type="NCBI Taxonomy" id="412755"/>
    <lineage>
        <taxon>unclassified sequences</taxon>
        <taxon>metagenomes</taxon>
        <taxon>ecological metagenomes</taxon>
    </lineage>
</organism>